<dbReference type="PANTHER" id="PTHR36529">
    <property type="entry name" value="SLL1095 PROTEIN"/>
    <property type="match status" value="1"/>
</dbReference>
<comment type="caution">
    <text evidence="1">The sequence shown here is derived from an EMBL/GenBank/DDBJ whole genome shotgun (WGS) entry which is preliminary data.</text>
</comment>
<dbReference type="EMBL" id="JBHTJL010000009">
    <property type="protein sequence ID" value="MFD1062191.1"/>
    <property type="molecule type" value="Genomic_DNA"/>
</dbReference>
<proteinExistence type="predicted"/>
<gene>
    <name evidence="1" type="ORF">ACFQ1Q_02950</name>
</gene>
<dbReference type="RefSeq" id="WP_386127823.1">
    <property type="nucleotide sequence ID" value="NZ_JBHTJL010000009.1"/>
</dbReference>
<keyword evidence="2" id="KW-1185">Reference proteome</keyword>
<sequence>MNQKTAILIFANSALSEAKSKPFKGSEALFQSLNQQTFKIAKNSGLPVIHFSESEQIGQTFGQRFTYALNTVYAQGYENVITIGNDTPHLSTKHILKTVKLLEENPIVLGPSSDGGFYLMGLNKAQFKTETFLKLPWQTSALNRSINRLVKKQNLTITYLEKLVDVDEASDISLIFQVSKHINKGLKALLKQALYTINTSFFFSKDFYSYLFKTSVLNKGSPVLASF</sequence>
<organism evidence="1 2">
    <name type="scientific">Winogradskyella litorisediminis</name>
    <dbReference type="NCBI Taxonomy" id="1156618"/>
    <lineage>
        <taxon>Bacteria</taxon>
        <taxon>Pseudomonadati</taxon>
        <taxon>Bacteroidota</taxon>
        <taxon>Flavobacteriia</taxon>
        <taxon>Flavobacteriales</taxon>
        <taxon>Flavobacteriaceae</taxon>
        <taxon>Winogradskyella</taxon>
    </lineage>
</organism>
<accession>A0ABW3N3S5</accession>
<evidence type="ECO:0000313" key="2">
    <source>
        <dbReference type="Proteomes" id="UP001597013"/>
    </source>
</evidence>
<dbReference type="Gene3D" id="3.90.550.10">
    <property type="entry name" value="Spore Coat Polysaccharide Biosynthesis Protein SpsA, Chain A"/>
    <property type="match status" value="1"/>
</dbReference>
<dbReference type="InterPro" id="IPR029044">
    <property type="entry name" value="Nucleotide-diphossugar_trans"/>
</dbReference>
<dbReference type="PANTHER" id="PTHR36529:SF1">
    <property type="entry name" value="GLYCOSYLTRANSFERASE"/>
    <property type="match status" value="1"/>
</dbReference>
<dbReference type="SUPFAM" id="SSF53448">
    <property type="entry name" value="Nucleotide-diphospho-sugar transferases"/>
    <property type="match status" value="1"/>
</dbReference>
<dbReference type="Proteomes" id="UP001597013">
    <property type="component" value="Unassembled WGS sequence"/>
</dbReference>
<reference evidence="2" key="1">
    <citation type="journal article" date="2019" name="Int. J. Syst. Evol. Microbiol.">
        <title>The Global Catalogue of Microorganisms (GCM) 10K type strain sequencing project: providing services to taxonomists for standard genome sequencing and annotation.</title>
        <authorList>
            <consortium name="The Broad Institute Genomics Platform"/>
            <consortium name="The Broad Institute Genome Sequencing Center for Infectious Disease"/>
            <person name="Wu L."/>
            <person name="Ma J."/>
        </authorList>
    </citation>
    <scope>NUCLEOTIDE SEQUENCE [LARGE SCALE GENOMIC DNA]</scope>
    <source>
        <strain evidence="2">CCUG 62215</strain>
    </source>
</reference>
<dbReference type="Pfam" id="PF09837">
    <property type="entry name" value="DUF2064"/>
    <property type="match status" value="1"/>
</dbReference>
<protein>
    <submittedName>
        <fullName evidence="1">DUF2064 domain-containing protein</fullName>
    </submittedName>
</protein>
<name>A0ABW3N3S5_9FLAO</name>
<evidence type="ECO:0000313" key="1">
    <source>
        <dbReference type="EMBL" id="MFD1062191.1"/>
    </source>
</evidence>
<dbReference type="InterPro" id="IPR018641">
    <property type="entry name" value="Trfase_1_rSAM/seldom-assoc"/>
</dbReference>